<keyword evidence="1 5" id="KW-0378">Hydrolase</keyword>
<evidence type="ECO:0000256" key="2">
    <source>
        <dbReference type="ARBA" id="ARBA00023295"/>
    </source>
</evidence>
<dbReference type="InterPro" id="IPR001910">
    <property type="entry name" value="Inosine/uridine_hydrolase_dom"/>
</dbReference>
<name>A0ABW8UU79_9RHOB</name>
<evidence type="ECO:0000313" key="6">
    <source>
        <dbReference type="Proteomes" id="UP001627408"/>
    </source>
</evidence>
<keyword evidence="6" id="KW-1185">Reference proteome</keyword>
<evidence type="ECO:0000256" key="3">
    <source>
        <dbReference type="SAM" id="MobiDB-lite"/>
    </source>
</evidence>
<protein>
    <submittedName>
        <fullName evidence="5">Nucleoside hydrolase</fullName>
    </submittedName>
</protein>
<sequence length="330" mass="35873">MTKTPLLVTHDGSVDEFASIALLCGADFQARYDIKGVVVINGDTLGVPAYFCTKRILNMCGQAHVPVGLSAARAINGFPWAYRQFPLILNTLPALPEIAGLEGQTPRDGDELLANIMQEASDGELVVLNLGGLTPFAQVAGKLNLWHKVKSMFWMGGVLDPEMGNIDPGIVPGAPMHSEWNVFFDPPAVQEVYDNCKPAEIYQFPLNVTNAYPNSADWIRGSLNPSARAGHQVVDFLANAYAAVVPQGGASLWDVVTTIGLMNTENSAGVTFYDYTQADVWVEIRLWGKRGAPDARHHRRRSHHQCGPAARNGGRSPRLRAPAMGEYPQP</sequence>
<feature type="domain" description="Inosine/uridine-preferring nucleoside hydrolase" evidence="4">
    <location>
        <begin position="9"/>
        <end position="293"/>
    </location>
</feature>
<dbReference type="SUPFAM" id="SSF53590">
    <property type="entry name" value="Nucleoside hydrolase"/>
    <property type="match status" value="1"/>
</dbReference>
<organism evidence="5 6">
    <name type="scientific">Tateyamaria armeniaca</name>
    <dbReference type="NCBI Taxonomy" id="2518930"/>
    <lineage>
        <taxon>Bacteria</taxon>
        <taxon>Pseudomonadati</taxon>
        <taxon>Pseudomonadota</taxon>
        <taxon>Alphaproteobacteria</taxon>
        <taxon>Rhodobacterales</taxon>
        <taxon>Roseobacteraceae</taxon>
        <taxon>Tateyamaria</taxon>
    </lineage>
</organism>
<reference evidence="5 6" key="1">
    <citation type="submission" date="2024-08" db="EMBL/GenBank/DDBJ databases">
        <title>Tateyamaria sp. nov., isolated from marine algae.</title>
        <authorList>
            <person name="Choi B.J."/>
            <person name="Kim J.M."/>
            <person name="Lee J.K."/>
            <person name="Choi D.G."/>
            <person name="Bayburt H."/>
            <person name="Baek J.H."/>
            <person name="Han D.M."/>
            <person name="Jeon C.O."/>
        </authorList>
    </citation>
    <scope>NUCLEOTIDE SEQUENCE [LARGE SCALE GENOMIC DNA]</scope>
    <source>
        <strain evidence="5 6">KMU-156</strain>
    </source>
</reference>
<dbReference type="Pfam" id="PF01156">
    <property type="entry name" value="IU_nuc_hydro"/>
    <property type="match status" value="1"/>
</dbReference>
<dbReference type="RefSeq" id="WP_407592540.1">
    <property type="nucleotide sequence ID" value="NZ_JBHDIY010000002.1"/>
</dbReference>
<dbReference type="Gene3D" id="3.90.245.10">
    <property type="entry name" value="Ribonucleoside hydrolase-like"/>
    <property type="match status" value="1"/>
</dbReference>
<dbReference type="InterPro" id="IPR023186">
    <property type="entry name" value="IUNH"/>
</dbReference>
<proteinExistence type="predicted"/>
<feature type="region of interest" description="Disordered" evidence="3">
    <location>
        <begin position="292"/>
        <end position="330"/>
    </location>
</feature>
<dbReference type="Proteomes" id="UP001627408">
    <property type="component" value="Unassembled WGS sequence"/>
</dbReference>
<comment type="caution">
    <text evidence="5">The sequence shown here is derived from an EMBL/GenBank/DDBJ whole genome shotgun (WGS) entry which is preliminary data.</text>
</comment>
<evidence type="ECO:0000259" key="4">
    <source>
        <dbReference type="Pfam" id="PF01156"/>
    </source>
</evidence>
<dbReference type="GO" id="GO:0016787">
    <property type="term" value="F:hydrolase activity"/>
    <property type="evidence" value="ECO:0007669"/>
    <property type="project" value="UniProtKB-KW"/>
</dbReference>
<dbReference type="PANTHER" id="PTHR12304">
    <property type="entry name" value="INOSINE-URIDINE PREFERRING NUCLEOSIDE HYDROLASE"/>
    <property type="match status" value="1"/>
</dbReference>
<dbReference type="EMBL" id="JBHDIY010000002">
    <property type="protein sequence ID" value="MFL4470693.1"/>
    <property type="molecule type" value="Genomic_DNA"/>
</dbReference>
<evidence type="ECO:0000313" key="5">
    <source>
        <dbReference type="EMBL" id="MFL4470693.1"/>
    </source>
</evidence>
<evidence type="ECO:0000256" key="1">
    <source>
        <dbReference type="ARBA" id="ARBA00022801"/>
    </source>
</evidence>
<dbReference type="InterPro" id="IPR036452">
    <property type="entry name" value="Ribo_hydro-like"/>
</dbReference>
<accession>A0ABW8UU79</accession>
<dbReference type="PANTHER" id="PTHR12304:SF46">
    <property type="entry name" value="INOSINE-ADENOSINE-GUANOSINE-NUCLEOSIDE HYDROLASE"/>
    <property type="match status" value="1"/>
</dbReference>
<gene>
    <name evidence="5" type="ORF">ACERZ8_12665</name>
</gene>
<keyword evidence="2" id="KW-0326">Glycosidase</keyword>